<evidence type="ECO:0000256" key="5">
    <source>
        <dbReference type="ARBA" id="ARBA00023136"/>
    </source>
</evidence>
<evidence type="ECO:0000313" key="7">
    <source>
        <dbReference type="EMBL" id="MFC6178500.1"/>
    </source>
</evidence>
<comment type="similarity">
    <text evidence="2">Belongs to the LemA family.</text>
</comment>
<evidence type="ECO:0000256" key="1">
    <source>
        <dbReference type="ARBA" id="ARBA00004167"/>
    </source>
</evidence>
<keyword evidence="8" id="KW-1185">Reference proteome</keyword>
<reference evidence="8" key="1">
    <citation type="journal article" date="2019" name="Int. J. Syst. Evol. Microbiol.">
        <title>The Global Catalogue of Microorganisms (GCM) 10K type strain sequencing project: providing services to taxonomists for standard genome sequencing and annotation.</title>
        <authorList>
            <consortium name="The Broad Institute Genomics Platform"/>
            <consortium name="The Broad Institute Genome Sequencing Center for Infectious Disease"/>
            <person name="Wu L."/>
            <person name="Ma J."/>
        </authorList>
    </citation>
    <scope>NUCLEOTIDE SEQUENCE [LARGE SCALE GENOMIC DNA]</scope>
    <source>
        <strain evidence="8">CCM 8924</strain>
    </source>
</reference>
<proteinExistence type="inferred from homology"/>
<dbReference type="SUPFAM" id="SSF140478">
    <property type="entry name" value="LemA-like"/>
    <property type="match status" value="1"/>
</dbReference>
<dbReference type="InterPro" id="IPR023353">
    <property type="entry name" value="LemA-like_dom_sf"/>
</dbReference>
<dbReference type="Gene3D" id="1.20.1440.20">
    <property type="entry name" value="LemA-like domain"/>
    <property type="match status" value="1"/>
</dbReference>
<dbReference type="EMBL" id="JBHSSG010000009">
    <property type="protein sequence ID" value="MFC6178500.1"/>
    <property type="molecule type" value="Genomic_DNA"/>
</dbReference>
<evidence type="ECO:0000313" key="8">
    <source>
        <dbReference type="Proteomes" id="UP001596158"/>
    </source>
</evidence>
<feature type="transmembrane region" description="Helical" evidence="6">
    <location>
        <begin position="6"/>
        <end position="25"/>
    </location>
</feature>
<name>A0ABW1RSU0_9LACO</name>
<accession>A0ABW1RSU0</accession>
<gene>
    <name evidence="7" type="ORF">ACFQGR_03690</name>
</gene>
<comment type="subcellular location">
    <subcellularLocation>
        <location evidence="1">Membrane</location>
        <topology evidence="1">Single-pass membrane protein</topology>
    </subcellularLocation>
</comment>
<dbReference type="PANTHER" id="PTHR34478">
    <property type="entry name" value="PROTEIN LEMA"/>
    <property type="match status" value="1"/>
</dbReference>
<dbReference type="PANTHER" id="PTHR34478:SF1">
    <property type="entry name" value="PROTEIN LEMA"/>
    <property type="match status" value="1"/>
</dbReference>
<dbReference type="InterPro" id="IPR007156">
    <property type="entry name" value="MamQ_LemA"/>
</dbReference>
<dbReference type="Pfam" id="PF04011">
    <property type="entry name" value="LemA"/>
    <property type="match status" value="1"/>
</dbReference>
<organism evidence="7 8">
    <name type="scientific">Weissella sagaensis</name>
    <dbReference type="NCBI Taxonomy" id="2559928"/>
    <lineage>
        <taxon>Bacteria</taxon>
        <taxon>Bacillati</taxon>
        <taxon>Bacillota</taxon>
        <taxon>Bacilli</taxon>
        <taxon>Lactobacillales</taxon>
        <taxon>Lactobacillaceae</taxon>
        <taxon>Weissella</taxon>
    </lineage>
</organism>
<dbReference type="Proteomes" id="UP001596158">
    <property type="component" value="Unassembled WGS sequence"/>
</dbReference>
<dbReference type="RefSeq" id="WP_042494305.1">
    <property type="nucleotide sequence ID" value="NZ_BJDT01000009.1"/>
</dbReference>
<evidence type="ECO:0000256" key="2">
    <source>
        <dbReference type="ARBA" id="ARBA00008854"/>
    </source>
</evidence>
<keyword evidence="4 6" id="KW-1133">Transmembrane helix</keyword>
<evidence type="ECO:0000256" key="3">
    <source>
        <dbReference type="ARBA" id="ARBA00022692"/>
    </source>
</evidence>
<evidence type="ECO:0000256" key="4">
    <source>
        <dbReference type="ARBA" id="ARBA00022989"/>
    </source>
</evidence>
<keyword evidence="5 6" id="KW-0472">Membrane</keyword>
<sequence>MVWIIIIVIIVLLIGWLIAIYNNLIKLRENVHNAMGQIAAQVESRWDAITNLMQATQKYQSYEQETLEKIVNARTSVTDRASVADIDDDQQQFASVLGVVNALAEQYPDLKASGVYQQTMTAVDEFENKVRLSRMVYNDTVTKLNRAVQIFPNFLIAGPMGFTKETYFKNTDGKQEMPQWDPKN</sequence>
<comment type="caution">
    <text evidence="7">The sequence shown here is derived from an EMBL/GenBank/DDBJ whole genome shotgun (WGS) entry which is preliminary data.</text>
</comment>
<keyword evidence="3 6" id="KW-0812">Transmembrane</keyword>
<evidence type="ECO:0000256" key="6">
    <source>
        <dbReference type="SAM" id="Phobius"/>
    </source>
</evidence>
<protein>
    <submittedName>
        <fullName evidence="7">LemA family protein</fullName>
    </submittedName>
</protein>